<evidence type="ECO:0000256" key="9">
    <source>
        <dbReference type="ARBA" id="ARBA00023237"/>
    </source>
</evidence>
<dbReference type="GO" id="GO:0044718">
    <property type="term" value="P:siderophore transmembrane transport"/>
    <property type="evidence" value="ECO:0007669"/>
    <property type="project" value="TreeGrafter"/>
</dbReference>
<organism evidence="17 18">
    <name type="scientific">Microvenator marinus</name>
    <dbReference type="NCBI Taxonomy" id="2600177"/>
    <lineage>
        <taxon>Bacteria</taxon>
        <taxon>Deltaproteobacteria</taxon>
        <taxon>Bradymonadales</taxon>
        <taxon>Microvenatoraceae</taxon>
        <taxon>Microvenator</taxon>
    </lineage>
</organism>
<sequence length="979" mass="107846">MKCKFLKTMVLALMVTFGPMSGAWADNNADEAEVQFQLGARAYQDGDYWSALEHFLQSNRLVPNRNVLYNIARSFEQIDKDAEAYRYYVDARVGAPEDDQKEIDKALARLAKKVAVIQVVSDPPGASIYVGRKDLGSVGQTPRPLGLAPGEHKIIVEMEGYRPATSDAIKVGRGESQDVNLKLEPITGRVSFKGDPADIRVDSENSEPICRVPCDTDLIVGMRTLIFSMEGRATQSRQLIVEEGEAYSVDVALPIPMGSVLVTADETEASIEIDGKLRGFTPAVIPNLPAGKHQLRVTRRGFKPVTMEIEVKQGEQLNLDMIEMIPLREVAAASRNVEAIEDAPASISVISAQEIEAFQYPTIYEALRGTRGVSLANDSIYGMVSIRGLGQPNDMNNRLLLLSDGAILNDNILYQAFIGYDGRVDLGEVQSIEVIRGPGSVIYGTGAVSGVVNLVPHAKEEPTALQASFGTFDAGVGRGRAGFVLRNDDASAGVRGSVSAARSEGRDGELFFDLDGDGTTEGNVAEGIDAFDAVSTSGRAWVGPLSAQWHYSHRDIAIPTGSFDTVFNDPRNRYIDQNMMAELRLQTEIAKDLEILARGRANLTLFDLDYLYEGEGPSGEEFLQPYVEVYEGLAVGGEARLSWRPIETLRLSLGSELTFNPLTKMEVYQTEFDRARTDLLDVNPTYNVYAFYGLVDWKLAEWARISAGARMDVWDRSEGESFSSVNPRLALILKPSNGHNVKVMGGRAFRAPSVYELFYTDGSFTTLPSACCGTLTPETFYQAEVEYSWAIDDQWTLLASAHGLLGQNFIGTLPVPNDDEGRVYFGNIEEDQRILGFDLEIRRDFRRGWMFAATAGVLDAQFLEPPASSDTDGTRVPNAPRGYGSLKAVVPAITNRLYLASRLTLETPRRILLDADTTTDWAVIADMVMTGRIEEYGVKYAFGVYNLFDWTLYLPVDPFVSRTMPQQGRSFMANLSLEY</sequence>
<dbReference type="Gene3D" id="1.25.40.10">
    <property type="entry name" value="Tetratricopeptide repeat domain"/>
    <property type="match status" value="1"/>
</dbReference>
<feature type="chain" id="PRO_5023130714" evidence="13">
    <location>
        <begin position="26"/>
        <end position="979"/>
    </location>
</feature>
<evidence type="ECO:0000256" key="6">
    <source>
        <dbReference type="ARBA" id="ARBA00023077"/>
    </source>
</evidence>
<dbReference type="InterPro" id="IPR039426">
    <property type="entry name" value="TonB-dep_rcpt-like"/>
</dbReference>
<evidence type="ECO:0000256" key="1">
    <source>
        <dbReference type="ARBA" id="ARBA00004571"/>
    </source>
</evidence>
<keyword evidence="4 11" id="KW-0812">Transmembrane</keyword>
<comment type="subcellular location">
    <subcellularLocation>
        <location evidence="1 11">Cell outer membrane</location>
        <topology evidence="1 11">Multi-pass membrane protein</topology>
    </subcellularLocation>
</comment>
<dbReference type="Gene3D" id="2.40.170.20">
    <property type="entry name" value="TonB-dependent receptor, beta-barrel domain"/>
    <property type="match status" value="1"/>
</dbReference>
<feature type="signal peptide" evidence="13">
    <location>
        <begin position="1"/>
        <end position="25"/>
    </location>
</feature>
<evidence type="ECO:0000256" key="8">
    <source>
        <dbReference type="ARBA" id="ARBA00023170"/>
    </source>
</evidence>
<keyword evidence="2 11" id="KW-0813">Transport</keyword>
<dbReference type="KEGG" id="bbae:FRD01_10330"/>
<keyword evidence="6 12" id="KW-0798">TonB box</keyword>
<evidence type="ECO:0000256" key="3">
    <source>
        <dbReference type="ARBA" id="ARBA00022452"/>
    </source>
</evidence>
<dbReference type="GO" id="GO:0015344">
    <property type="term" value="F:siderophore uptake transmembrane transporter activity"/>
    <property type="evidence" value="ECO:0007669"/>
    <property type="project" value="TreeGrafter"/>
</dbReference>
<feature type="repeat" description="TPR" evidence="10">
    <location>
        <begin position="32"/>
        <end position="65"/>
    </location>
</feature>
<dbReference type="InterPro" id="IPR012910">
    <property type="entry name" value="Plug_dom"/>
</dbReference>
<evidence type="ECO:0000256" key="11">
    <source>
        <dbReference type="PROSITE-ProRule" id="PRU01360"/>
    </source>
</evidence>
<dbReference type="InterPro" id="IPR036942">
    <property type="entry name" value="Beta-barrel_TonB_sf"/>
</dbReference>
<dbReference type="SUPFAM" id="SSF56935">
    <property type="entry name" value="Porins"/>
    <property type="match status" value="1"/>
</dbReference>
<reference evidence="17 18" key="1">
    <citation type="submission" date="2019-08" db="EMBL/GenBank/DDBJ databases">
        <authorList>
            <person name="Liang Q."/>
        </authorList>
    </citation>
    <scope>NUCLEOTIDE SEQUENCE [LARGE SCALE GENOMIC DNA]</scope>
    <source>
        <strain evidence="17 18">V1718</strain>
    </source>
</reference>
<evidence type="ECO:0000256" key="10">
    <source>
        <dbReference type="PROSITE-ProRule" id="PRU00339"/>
    </source>
</evidence>
<evidence type="ECO:0000256" key="13">
    <source>
        <dbReference type="SAM" id="SignalP"/>
    </source>
</evidence>
<keyword evidence="5 13" id="KW-0732">Signal</keyword>
<dbReference type="AlphaFoldDB" id="A0A5B8XVY2"/>
<accession>A0A5B8XVY2</accession>
<evidence type="ECO:0000256" key="2">
    <source>
        <dbReference type="ARBA" id="ARBA00022448"/>
    </source>
</evidence>
<dbReference type="RefSeq" id="WP_146959335.1">
    <property type="nucleotide sequence ID" value="NZ_CP042467.1"/>
</dbReference>
<evidence type="ECO:0000256" key="7">
    <source>
        <dbReference type="ARBA" id="ARBA00023136"/>
    </source>
</evidence>
<dbReference type="OrthoDB" id="9800913at2"/>
<dbReference type="SUPFAM" id="SSF48452">
    <property type="entry name" value="TPR-like"/>
    <property type="match status" value="1"/>
</dbReference>
<keyword evidence="9 11" id="KW-0998">Cell outer membrane</keyword>
<protein>
    <submittedName>
        <fullName evidence="17">TonB-dependent receptor</fullName>
    </submittedName>
</protein>
<dbReference type="Pfam" id="PF08308">
    <property type="entry name" value="PEGA"/>
    <property type="match status" value="2"/>
</dbReference>
<feature type="domain" description="PEGA" evidence="16">
    <location>
        <begin position="258"/>
        <end position="320"/>
    </location>
</feature>
<evidence type="ECO:0000259" key="15">
    <source>
        <dbReference type="Pfam" id="PF07715"/>
    </source>
</evidence>
<gene>
    <name evidence="17" type="ORF">FRD01_10330</name>
</gene>
<evidence type="ECO:0000256" key="12">
    <source>
        <dbReference type="RuleBase" id="RU003357"/>
    </source>
</evidence>
<dbReference type="InterPro" id="IPR019734">
    <property type="entry name" value="TPR_rpt"/>
</dbReference>
<dbReference type="PANTHER" id="PTHR30069">
    <property type="entry name" value="TONB-DEPENDENT OUTER MEMBRANE RECEPTOR"/>
    <property type="match status" value="1"/>
</dbReference>
<feature type="domain" description="TonB-dependent receptor plug" evidence="15">
    <location>
        <begin position="340"/>
        <end position="451"/>
    </location>
</feature>
<dbReference type="Pfam" id="PF00593">
    <property type="entry name" value="TonB_dep_Rec_b-barrel"/>
    <property type="match status" value="1"/>
</dbReference>
<evidence type="ECO:0000259" key="14">
    <source>
        <dbReference type="Pfam" id="PF00593"/>
    </source>
</evidence>
<keyword evidence="3 11" id="KW-1134">Transmembrane beta strand</keyword>
<name>A0A5B8XVY2_9DELT</name>
<keyword evidence="18" id="KW-1185">Reference proteome</keyword>
<evidence type="ECO:0000256" key="4">
    <source>
        <dbReference type="ARBA" id="ARBA00022692"/>
    </source>
</evidence>
<comment type="similarity">
    <text evidence="11 12">Belongs to the TonB-dependent receptor family.</text>
</comment>
<dbReference type="InterPro" id="IPR000531">
    <property type="entry name" value="Beta-barrel_TonB"/>
</dbReference>
<dbReference type="InterPro" id="IPR013229">
    <property type="entry name" value="PEGA"/>
</dbReference>
<dbReference type="Gene3D" id="2.170.130.10">
    <property type="entry name" value="TonB-dependent receptor, plug domain"/>
    <property type="match status" value="1"/>
</dbReference>
<dbReference type="GO" id="GO:0009279">
    <property type="term" value="C:cell outer membrane"/>
    <property type="evidence" value="ECO:0007669"/>
    <property type="project" value="UniProtKB-SubCell"/>
</dbReference>
<dbReference type="PROSITE" id="PS50005">
    <property type="entry name" value="TPR"/>
    <property type="match status" value="1"/>
</dbReference>
<dbReference type="Proteomes" id="UP000321595">
    <property type="component" value="Chromosome"/>
</dbReference>
<evidence type="ECO:0000313" key="17">
    <source>
        <dbReference type="EMBL" id="QED27629.1"/>
    </source>
</evidence>
<evidence type="ECO:0000259" key="16">
    <source>
        <dbReference type="Pfam" id="PF08308"/>
    </source>
</evidence>
<proteinExistence type="inferred from homology"/>
<keyword evidence="7 11" id="KW-0472">Membrane</keyword>
<evidence type="ECO:0000256" key="5">
    <source>
        <dbReference type="ARBA" id="ARBA00022729"/>
    </source>
</evidence>
<dbReference type="PANTHER" id="PTHR30069:SF29">
    <property type="entry name" value="HEMOGLOBIN AND HEMOGLOBIN-HAPTOGLOBIN-BINDING PROTEIN 1-RELATED"/>
    <property type="match status" value="1"/>
</dbReference>
<feature type="domain" description="TonB-dependent receptor-like beta-barrel" evidence="14">
    <location>
        <begin position="562"/>
        <end position="887"/>
    </location>
</feature>
<dbReference type="Pfam" id="PF07715">
    <property type="entry name" value="Plug"/>
    <property type="match status" value="1"/>
</dbReference>
<evidence type="ECO:0000313" key="18">
    <source>
        <dbReference type="Proteomes" id="UP000321595"/>
    </source>
</evidence>
<keyword evidence="8 17" id="KW-0675">Receptor</keyword>
<dbReference type="InterPro" id="IPR037066">
    <property type="entry name" value="Plug_dom_sf"/>
</dbReference>
<dbReference type="PROSITE" id="PS52016">
    <property type="entry name" value="TONB_DEPENDENT_REC_3"/>
    <property type="match status" value="1"/>
</dbReference>
<keyword evidence="10" id="KW-0802">TPR repeat</keyword>
<feature type="domain" description="PEGA" evidence="16">
    <location>
        <begin position="116"/>
        <end position="185"/>
    </location>
</feature>
<dbReference type="InterPro" id="IPR011990">
    <property type="entry name" value="TPR-like_helical_dom_sf"/>
</dbReference>
<dbReference type="EMBL" id="CP042467">
    <property type="protein sequence ID" value="QED27629.1"/>
    <property type="molecule type" value="Genomic_DNA"/>
</dbReference>